<reference evidence="7" key="1">
    <citation type="journal article" date="2014" name="Genome Announc.">
        <title>Draft genome sequence of Rhodosporidium toruloides CECT1137, an oleaginous yeast of biotechnological interest.</title>
        <authorList>
            <person name="Morin N."/>
            <person name="Calcas X."/>
            <person name="Devillers H."/>
            <person name="Durrens P."/>
            <person name="Sherman D.J."/>
            <person name="Nicaud J.-M."/>
            <person name="Neuveglise C."/>
        </authorList>
    </citation>
    <scope>NUCLEOTIDE SEQUENCE</scope>
    <source>
        <strain evidence="7">CECT1137</strain>
    </source>
</reference>
<dbReference type="PIRSF" id="PIRSF009376">
    <property type="entry name" value="Phospholipase_D_euk"/>
    <property type="match status" value="1"/>
</dbReference>
<evidence type="ECO:0000256" key="2">
    <source>
        <dbReference type="ARBA" id="ARBA00022801"/>
    </source>
</evidence>
<evidence type="ECO:0000256" key="3">
    <source>
        <dbReference type="ARBA" id="ARBA00022963"/>
    </source>
</evidence>
<sequence length="851" mass="96296">MSKLVHKLADKVDKLAVRADRLKESVAYAVNPNHRHDEEHEKAEDEMRRRICESHRFGSFAGVREGNAVKWYLNGHDYFYALSEILDEARETIWILDWWLTPELFLRRPPSQHEDFRLDRLLLRKAQQGVKIFIVVYKEVTQTMTMSSHHSKHFLEDLHENIAVMRHPDHIGGEVTLYWSHHEKVVVVDNCIACIGGLDICFGRWDTSSHPLSDVHPTDFSRTLFAGQDYNNARIQDFQAVDYWVSNQQSRLEAPRMPWHDVHSMLTGPAVLDVAQHFVERWNFVKHLKYRRDDRYPILAFPHKFDPSDDPPPSIAGHPHLRKFAEIGQHFHIHLRSPGPEGWSEPIGPRPGAGTTRVQVLRSSADWSHGIVTESSIQTAYIELIRESRHFVFISNQFFVSKASADDKAPVSNRVAQAIVERVLSAARSGQKFKVVILIPAIPGFAGDLYGNSGTLAILGAQYYSICRGGHSMFELIQQAGFNPNDYIEVYNLRSFDRINNDPERIKRMEQKSGVSFQQAQAALARVYLGPDALKSELEKNKVVKFAVPQEGGETAALDVKAAAQKPNPVVEIPLPHGYDEAWDIVHRFERADDVREQISDSLAHHADHSGGNIATEPWCGDEASERNAFVTEETYIHSKLMIVDDLRVLMGSANINDRSLRGDRDSEIACVYEDYEDMIESRMDGKPFMASRFAASLRRQLYKDHLGLSTPQICPPVAQEPVTAAMRPVDVPHEDTTASREDELVMDPLSPETEALLRNTAANNAAIFNEVFHAVPSPDVETWAQYKAFVPQHPIKPGHVASLDIPVSEIKSKLSQVRGRIVPMPLNFLKDAKVFETDASVNPVTMAIYL</sequence>
<feature type="domain" description="PLD phosphodiesterase" evidence="6">
    <location>
        <begin position="177"/>
        <end position="204"/>
    </location>
</feature>
<protein>
    <recommendedName>
        <fullName evidence="5">Phospholipase</fullName>
        <ecNumber evidence="5">3.1.4.4</ecNumber>
    </recommendedName>
</protein>
<dbReference type="SMART" id="SM00155">
    <property type="entry name" value="PLDc"/>
    <property type="match status" value="2"/>
</dbReference>
<evidence type="ECO:0000259" key="6">
    <source>
        <dbReference type="PROSITE" id="PS50035"/>
    </source>
</evidence>
<dbReference type="OrthoDB" id="14911at2759"/>
<dbReference type="PROSITE" id="PS50035">
    <property type="entry name" value="PLD"/>
    <property type="match status" value="2"/>
</dbReference>
<dbReference type="PANTHER" id="PTHR18896:SF186">
    <property type="entry name" value="PHOSPHOLIPASE D"/>
    <property type="match status" value="1"/>
</dbReference>
<name>A0A061BIL8_RHOTO</name>
<evidence type="ECO:0000256" key="5">
    <source>
        <dbReference type="PIRNR" id="PIRNR009376"/>
    </source>
</evidence>
<dbReference type="AlphaFoldDB" id="A0A061BIL8"/>
<dbReference type="SUPFAM" id="SSF56024">
    <property type="entry name" value="Phospholipase D/nuclease"/>
    <property type="match status" value="2"/>
</dbReference>
<dbReference type="EMBL" id="LK052959">
    <property type="protein sequence ID" value="CDR49217.1"/>
    <property type="molecule type" value="Genomic_DNA"/>
</dbReference>
<dbReference type="CDD" id="cd00138">
    <property type="entry name" value="PLDc_SF"/>
    <property type="match status" value="1"/>
</dbReference>
<evidence type="ECO:0000256" key="4">
    <source>
        <dbReference type="ARBA" id="ARBA00023098"/>
    </source>
</evidence>
<dbReference type="GO" id="GO:0035556">
    <property type="term" value="P:intracellular signal transduction"/>
    <property type="evidence" value="ECO:0007669"/>
    <property type="project" value="InterPro"/>
</dbReference>
<dbReference type="GO" id="GO:0009395">
    <property type="term" value="P:phospholipid catabolic process"/>
    <property type="evidence" value="ECO:0007669"/>
    <property type="project" value="TreeGrafter"/>
</dbReference>
<dbReference type="InterPro" id="IPR015679">
    <property type="entry name" value="PLipase_D_fam"/>
</dbReference>
<dbReference type="GO" id="GO:0004630">
    <property type="term" value="F:phospholipase D activity"/>
    <property type="evidence" value="ECO:0007669"/>
    <property type="project" value="UniProtKB-UniRule"/>
</dbReference>
<dbReference type="PANTHER" id="PTHR18896">
    <property type="entry name" value="PHOSPHOLIPASE D"/>
    <property type="match status" value="1"/>
</dbReference>
<dbReference type="EC" id="3.1.4.4" evidence="5"/>
<comment type="similarity">
    <text evidence="5">Belongs to the phospholipase D family.</text>
</comment>
<evidence type="ECO:0000256" key="1">
    <source>
        <dbReference type="ARBA" id="ARBA00022737"/>
    </source>
</evidence>
<dbReference type="GO" id="GO:0006654">
    <property type="term" value="P:phosphatidic acid biosynthetic process"/>
    <property type="evidence" value="ECO:0007669"/>
    <property type="project" value="InterPro"/>
</dbReference>
<gene>
    <name evidence="7" type="ORF">RHTO0S_24e01002g</name>
</gene>
<keyword evidence="4" id="KW-0443">Lipid metabolism</keyword>
<proteinExistence type="inferred from homology"/>
<evidence type="ECO:0000313" key="7">
    <source>
        <dbReference type="EMBL" id="CDR49217.1"/>
    </source>
</evidence>
<keyword evidence="1" id="KW-0677">Repeat</keyword>
<keyword evidence="3 5" id="KW-0442">Lipid degradation</keyword>
<comment type="catalytic activity">
    <reaction evidence="5">
        <text>a 1,2-diacyl-sn-glycero-3-phosphocholine + H2O = a 1,2-diacyl-sn-glycero-3-phosphate + choline + H(+)</text>
        <dbReference type="Rhea" id="RHEA:14445"/>
        <dbReference type="ChEBI" id="CHEBI:15354"/>
        <dbReference type="ChEBI" id="CHEBI:15377"/>
        <dbReference type="ChEBI" id="CHEBI:15378"/>
        <dbReference type="ChEBI" id="CHEBI:57643"/>
        <dbReference type="ChEBI" id="CHEBI:58608"/>
        <dbReference type="EC" id="3.1.4.4"/>
    </reaction>
</comment>
<feature type="domain" description="PLD phosphodiesterase" evidence="6">
    <location>
        <begin position="633"/>
        <end position="660"/>
    </location>
</feature>
<accession>A0A061BIL8</accession>
<organism evidence="7">
    <name type="scientific">Rhodotorula toruloides</name>
    <name type="common">Yeast</name>
    <name type="synonym">Rhodosporidium toruloides</name>
    <dbReference type="NCBI Taxonomy" id="5286"/>
    <lineage>
        <taxon>Eukaryota</taxon>
        <taxon>Fungi</taxon>
        <taxon>Dikarya</taxon>
        <taxon>Basidiomycota</taxon>
        <taxon>Pucciniomycotina</taxon>
        <taxon>Microbotryomycetes</taxon>
        <taxon>Sporidiobolales</taxon>
        <taxon>Sporidiobolaceae</taxon>
        <taxon>Rhodotorula</taxon>
    </lineage>
</organism>
<keyword evidence="2 5" id="KW-0378">Hydrolase</keyword>
<dbReference type="InterPro" id="IPR001736">
    <property type="entry name" value="PLipase_D/transphosphatidylase"/>
</dbReference>
<dbReference type="CDD" id="cd09138">
    <property type="entry name" value="PLDc_vPLD1_2_yPLD_like_1"/>
    <property type="match status" value="1"/>
</dbReference>
<dbReference type="Gene3D" id="3.30.870.10">
    <property type="entry name" value="Endonuclease Chain A"/>
    <property type="match status" value="3"/>
</dbReference>
<dbReference type="InterPro" id="IPR016555">
    <property type="entry name" value="PLipase_D_euk"/>
</dbReference>
<dbReference type="Pfam" id="PF00614">
    <property type="entry name" value="PLDc"/>
    <property type="match status" value="2"/>
</dbReference>
<dbReference type="CDD" id="cd09141">
    <property type="entry name" value="PLDc_vPLD1_2_yPLD_like_2"/>
    <property type="match status" value="1"/>
</dbReference>